<dbReference type="InterPro" id="IPR050288">
    <property type="entry name" value="Cellulose_deg_GH3"/>
</dbReference>
<dbReference type="PRINTS" id="PR00133">
    <property type="entry name" value="GLHYDRLASE3"/>
</dbReference>
<dbReference type="Pfam" id="PF07691">
    <property type="entry name" value="PA14"/>
    <property type="match status" value="1"/>
</dbReference>
<comment type="catalytic activity">
    <reaction evidence="1 6">
        <text>Hydrolysis of terminal, non-reducing beta-D-glucosyl residues with release of beta-D-glucose.</text>
        <dbReference type="EC" id="3.2.1.21"/>
    </reaction>
</comment>
<keyword evidence="6" id="KW-0624">Polysaccharide degradation</keyword>
<dbReference type="PANTHER" id="PTHR42715:SF27">
    <property type="entry name" value="BETA-GLUCOSIDASE-RELATED"/>
    <property type="match status" value="1"/>
</dbReference>
<dbReference type="PROSITE" id="PS00775">
    <property type="entry name" value="GLYCOSYL_HYDROL_F3"/>
    <property type="match status" value="1"/>
</dbReference>
<dbReference type="Gene3D" id="3.40.50.1700">
    <property type="entry name" value="Glycoside hydrolase family 3 C-terminal domain"/>
    <property type="match status" value="1"/>
</dbReference>
<accession>A0ABR1JTN0</accession>
<dbReference type="EMBL" id="JBANRG010000004">
    <property type="protein sequence ID" value="KAK7466935.1"/>
    <property type="molecule type" value="Genomic_DNA"/>
</dbReference>
<evidence type="ECO:0000313" key="9">
    <source>
        <dbReference type="Proteomes" id="UP001498398"/>
    </source>
</evidence>
<dbReference type="SMART" id="SM00758">
    <property type="entry name" value="PA14"/>
    <property type="match status" value="1"/>
</dbReference>
<dbReference type="SUPFAM" id="SSF51445">
    <property type="entry name" value="(Trans)glycosidases"/>
    <property type="match status" value="1"/>
</dbReference>
<dbReference type="InterPro" id="IPR013783">
    <property type="entry name" value="Ig-like_fold"/>
</dbReference>
<gene>
    <name evidence="8" type="ORF">VKT23_003999</name>
</gene>
<dbReference type="Gene3D" id="2.60.40.10">
    <property type="entry name" value="Immunoglobulins"/>
    <property type="match status" value="1"/>
</dbReference>
<evidence type="ECO:0000256" key="3">
    <source>
        <dbReference type="ARBA" id="ARBA00012744"/>
    </source>
</evidence>
<evidence type="ECO:0000256" key="4">
    <source>
        <dbReference type="ARBA" id="ARBA00022801"/>
    </source>
</evidence>
<evidence type="ECO:0000259" key="7">
    <source>
        <dbReference type="PROSITE" id="PS51820"/>
    </source>
</evidence>
<organism evidence="8 9">
    <name type="scientific">Marasmiellus scandens</name>
    <dbReference type="NCBI Taxonomy" id="2682957"/>
    <lineage>
        <taxon>Eukaryota</taxon>
        <taxon>Fungi</taxon>
        <taxon>Dikarya</taxon>
        <taxon>Basidiomycota</taxon>
        <taxon>Agaricomycotina</taxon>
        <taxon>Agaricomycetes</taxon>
        <taxon>Agaricomycetidae</taxon>
        <taxon>Agaricales</taxon>
        <taxon>Marasmiineae</taxon>
        <taxon>Omphalotaceae</taxon>
        <taxon>Marasmiellus</taxon>
    </lineage>
</organism>
<protein>
    <recommendedName>
        <fullName evidence="3 6">beta-glucosidase</fullName>
        <ecNumber evidence="3 6">3.2.1.21</ecNumber>
    </recommendedName>
</protein>
<sequence>MASFLDASIPQLVSKLTLDEKVSLLSAPSWWSTNAIPRLKIPAIRMSDGPNGVRGSSHLLSTPAQCLPCATSLASTFDEQLLYEVGSFLALEAKAKASVVLLAPTCNIPRTPLGGRAFESFSEDPHLSGVLAAAYVNGLQDKGVAPTIKHFVGNDQEHERTAAESVMSDRALREVYLYPFMLAQKLAKPWAFMTAYGRIKGTHCSENPHLLQDILRGEWGFDGVIISDWFGTYGVDQPINAGLDLEMPGPPRWRTPILIHQCLTAQKLHMSTINERVSAMLTFIQHQARLNPEVVFGDGKERTRDSPEIRAFCRKLAASGVVLLKNRNDVLPISGSQVKRIAVIGPNAKEKIISGGGSAALKASYVVTPFDGIREAAPENVKVDYAVGCYSYKYLPTLESYLVAPDGKPGWLCTFYNQDEDGNTLPDPVAEIVLQDTRVKLNDFLPPGLTETWTIKLSGKLTVETSGPFEFGLAVSGRAKLWTNGKMTIDNWTKQRPGDFFYGQGTVEERAVIDIEAGKSIDIFIEYTSTSNLTASGDASAQPALMKGVRLGGCEKIDPEQAIRDTVDLAKQSDVVVFVGGLSPEWESEGFDRPTLQLPGRQDEVISRVAAANPNTVVCIQAGSATSMPWVNDVAGILQAWYLGNETGNAIADVIFGKVNPAGRLPMTFPVRVQDIAAYPNLRSEKGQIHYREDIFVGYKHFQSRNIEPLFYFGFGLSYTKFSLSDLVVETTQKDNDSFTGQVCVTVKNEGPLTGSAVVQLYISYPDLEITHPPSQLRAFVKVHDIGAGCSTKASMALDKYAVSWWDAEKGKWQVDAGEYRVDVGFSCNEIVCHDTITIRQGLVWTGL</sequence>
<dbReference type="Proteomes" id="UP001498398">
    <property type="component" value="Unassembled WGS sequence"/>
</dbReference>
<dbReference type="PROSITE" id="PS51820">
    <property type="entry name" value="PA14"/>
    <property type="match status" value="1"/>
</dbReference>
<dbReference type="Gene3D" id="3.20.20.300">
    <property type="entry name" value="Glycoside hydrolase, family 3, N-terminal domain"/>
    <property type="match status" value="1"/>
</dbReference>
<feature type="domain" description="PA14" evidence="7">
    <location>
        <begin position="406"/>
        <end position="567"/>
    </location>
</feature>
<dbReference type="EC" id="3.2.1.21" evidence="3 6"/>
<name>A0ABR1JTN0_9AGAR</name>
<dbReference type="SMART" id="SM01217">
    <property type="entry name" value="Fn3_like"/>
    <property type="match status" value="1"/>
</dbReference>
<dbReference type="Pfam" id="PF00933">
    <property type="entry name" value="Glyco_hydro_3"/>
    <property type="match status" value="1"/>
</dbReference>
<dbReference type="InterPro" id="IPR037524">
    <property type="entry name" value="PA14/GLEYA"/>
</dbReference>
<dbReference type="PANTHER" id="PTHR42715">
    <property type="entry name" value="BETA-GLUCOSIDASE"/>
    <property type="match status" value="1"/>
</dbReference>
<comment type="pathway">
    <text evidence="6">Glycan metabolism; cellulose degradation.</text>
</comment>
<dbReference type="Pfam" id="PF14310">
    <property type="entry name" value="Fn3-like"/>
    <property type="match status" value="1"/>
</dbReference>
<dbReference type="InterPro" id="IPR017853">
    <property type="entry name" value="GH"/>
</dbReference>
<evidence type="ECO:0000256" key="5">
    <source>
        <dbReference type="ARBA" id="ARBA00023295"/>
    </source>
</evidence>
<keyword evidence="4 6" id="KW-0378">Hydrolase</keyword>
<reference evidence="8 9" key="1">
    <citation type="submission" date="2024-01" db="EMBL/GenBank/DDBJ databases">
        <title>A draft genome for the cacao thread blight pathogen Marasmiellus scandens.</title>
        <authorList>
            <person name="Baruah I.K."/>
            <person name="Leung J."/>
            <person name="Bukari Y."/>
            <person name="Amoako-Attah I."/>
            <person name="Meinhardt L.W."/>
            <person name="Bailey B.A."/>
            <person name="Cohen S.P."/>
        </authorList>
    </citation>
    <scope>NUCLEOTIDE SEQUENCE [LARGE SCALE GENOMIC DNA]</scope>
    <source>
        <strain evidence="8 9">GH-19</strain>
    </source>
</reference>
<keyword evidence="9" id="KW-1185">Reference proteome</keyword>
<dbReference type="InterPro" id="IPR002772">
    <property type="entry name" value="Glyco_hydro_3_C"/>
</dbReference>
<dbReference type="InterPro" id="IPR036962">
    <property type="entry name" value="Glyco_hydro_3_N_sf"/>
</dbReference>
<proteinExistence type="inferred from homology"/>
<keyword evidence="6" id="KW-0119">Carbohydrate metabolism</keyword>
<dbReference type="InterPro" id="IPR036881">
    <property type="entry name" value="Glyco_hydro_3_C_sf"/>
</dbReference>
<evidence type="ECO:0000313" key="8">
    <source>
        <dbReference type="EMBL" id="KAK7466935.1"/>
    </source>
</evidence>
<dbReference type="InterPro" id="IPR019800">
    <property type="entry name" value="Glyco_hydro_3_AS"/>
</dbReference>
<comment type="similarity">
    <text evidence="2 6">Belongs to the glycosyl hydrolase 3 family.</text>
</comment>
<dbReference type="Pfam" id="PF01915">
    <property type="entry name" value="Glyco_hydro_3_C"/>
    <property type="match status" value="1"/>
</dbReference>
<dbReference type="Gene3D" id="2.60.120.260">
    <property type="entry name" value="Galactose-binding domain-like"/>
    <property type="match status" value="1"/>
</dbReference>
<evidence type="ECO:0000256" key="1">
    <source>
        <dbReference type="ARBA" id="ARBA00000448"/>
    </source>
</evidence>
<dbReference type="InterPro" id="IPR001764">
    <property type="entry name" value="Glyco_hydro_3_N"/>
</dbReference>
<dbReference type="SUPFAM" id="SSF52279">
    <property type="entry name" value="Beta-D-glucan exohydrolase, C-terminal domain"/>
    <property type="match status" value="1"/>
</dbReference>
<evidence type="ECO:0000256" key="6">
    <source>
        <dbReference type="RuleBase" id="RU361161"/>
    </source>
</evidence>
<evidence type="ECO:0000256" key="2">
    <source>
        <dbReference type="ARBA" id="ARBA00005336"/>
    </source>
</evidence>
<dbReference type="InterPro" id="IPR011658">
    <property type="entry name" value="PA14_dom"/>
</dbReference>
<keyword evidence="5 6" id="KW-0326">Glycosidase</keyword>
<dbReference type="InterPro" id="IPR026891">
    <property type="entry name" value="Fn3-like"/>
</dbReference>
<comment type="caution">
    <text evidence="8">The sequence shown here is derived from an EMBL/GenBank/DDBJ whole genome shotgun (WGS) entry which is preliminary data.</text>
</comment>